<dbReference type="AlphaFoldDB" id="A0A0T5ZX83"/>
<proteinExistence type="predicted"/>
<comment type="caution">
    <text evidence="2">The sequence shown here is derived from an EMBL/GenBank/DDBJ whole genome shotgun (WGS) entry which is preliminary data.</text>
</comment>
<keyword evidence="1" id="KW-0812">Transmembrane</keyword>
<protein>
    <submittedName>
        <fullName evidence="2">Uncharacterized protein</fullName>
    </submittedName>
</protein>
<evidence type="ECO:0000313" key="3">
    <source>
        <dbReference type="Proteomes" id="UP000051297"/>
    </source>
</evidence>
<dbReference type="STRING" id="1576480.XU08_C0003G0081"/>
<organism evidence="2 3">
    <name type="scientific">candidate division WWE3 bacterium CSP1-7</name>
    <dbReference type="NCBI Taxonomy" id="1576480"/>
    <lineage>
        <taxon>Bacteria</taxon>
        <taxon>Katanobacteria</taxon>
    </lineage>
</organism>
<evidence type="ECO:0000256" key="1">
    <source>
        <dbReference type="SAM" id="Phobius"/>
    </source>
</evidence>
<keyword evidence="1" id="KW-0472">Membrane</keyword>
<sequence length="46" mass="5174">MRNALAVLIMVILIIGLAVYELLKNLYFYGNMGVATLVLFATSKRR</sequence>
<dbReference type="EMBL" id="LDXK01000003">
    <property type="protein sequence ID" value="KRT67405.1"/>
    <property type="molecule type" value="Genomic_DNA"/>
</dbReference>
<name>A0A0T5ZX83_UNCKA</name>
<keyword evidence="1" id="KW-1133">Transmembrane helix</keyword>
<feature type="transmembrane region" description="Helical" evidence="1">
    <location>
        <begin position="26"/>
        <end position="43"/>
    </location>
</feature>
<accession>A0A0T5ZX83</accession>
<feature type="transmembrane region" description="Helical" evidence="1">
    <location>
        <begin position="5"/>
        <end position="20"/>
    </location>
</feature>
<evidence type="ECO:0000313" key="2">
    <source>
        <dbReference type="EMBL" id="KRT67405.1"/>
    </source>
</evidence>
<gene>
    <name evidence="2" type="ORF">XU08_C0003G0081</name>
</gene>
<reference evidence="2 3" key="1">
    <citation type="submission" date="2015-05" db="EMBL/GenBank/DDBJ databases">
        <title>Critical biogeochemical functions in the subsurface are associated with bacteria from new phyla and little studied lineages.</title>
        <authorList>
            <person name="Hug L.A."/>
            <person name="Thomas B.C."/>
            <person name="Sharon I."/>
            <person name="Brown C.T."/>
            <person name="Sharma R."/>
            <person name="Hettich R.L."/>
            <person name="Wilkins M.J."/>
            <person name="Williams K.H."/>
            <person name="Singh A."/>
            <person name="Banfield J.F."/>
        </authorList>
    </citation>
    <scope>NUCLEOTIDE SEQUENCE [LARGE SCALE GENOMIC DNA]</scope>
    <source>
        <strain evidence="2">CSP1-7</strain>
    </source>
</reference>
<dbReference type="Proteomes" id="UP000051297">
    <property type="component" value="Unassembled WGS sequence"/>
</dbReference>